<evidence type="ECO:0000313" key="1">
    <source>
        <dbReference type="EMBL" id="TYJ51763.1"/>
    </source>
</evidence>
<dbReference type="Proteomes" id="UP000322245">
    <property type="component" value="Unassembled WGS sequence"/>
</dbReference>
<dbReference type="Pfam" id="PF12586">
    <property type="entry name" value="DUF3760"/>
    <property type="match status" value="1"/>
</dbReference>
<name>A0A5D3ANV2_9TREE</name>
<proteinExistence type="predicted"/>
<dbReference type="AlphaFoldDB" id="A0A5D3ANV2"/>
<keyword evidence="2" id="KW-1185">Reference proteome</keyword>
<dbReference type="EMBL" id="NIDF01000189">
    <property type="protein sequence ID" value="TYJ51763.1"/>
    <property type="molecule type" value="Genomic_DNA"/>
</dbReference>
<sequence>MAPPRPSKHTDRRAKLTTLAPLHPVHFIILDHLLHMVPATYIRLSKGLRTYGIARLSAPVDFDDQLVSHFHKSIKKKQDIRWLFPITQSRTIRFPSYRLFATMVCLLSQVERQKRRRRKAGASYPCQYHPTPLFARATSMEIRLDEAVPLHSLFQQINAQLQLTNAEYAYWDMTSHMGPRFRNLVLHHISKSALSTLIRDCATDNHKTRLICQISTCLCLYTSPRLTTTVKLSISDSRFPEPSTLSASLTSVLRSLTSKKPSKIIIDISGPTHSSLRQAVIDAIAKHISMTADRGHLSQAEVMRVEMTGRYELYDRVWEKVKERRYGKDLMRVLRYIYKIG</sequence>
<reference evidence="1 2" key="1">
    <citation type="submission" date="2017-05" db="EMBL/GenBank/DDBJ databases">
        <title>The Genome Sequence of Tsuchiyaea wingfieldii DSM 27421.</title>
        <authorList>
            <person name="Cuomo C."/>
            <person name="Passer A."/>
            <person name="Billmyre B."/>
            <person name="Heitman J."/>
        </authorList>
    </citation>
    <scope>NUCLEOTIDE SEQUENCE [LARGE SCALE GENOMIC DNA]</scope>
    <source>
        <strain evidence="1 2">DSM 27421</strain>
    </source>
</reference>
<comment type="caution">
    <text evidence="1">The sequence shown here is derived from an EMBL/GenBank/DDBJ whole genome shotgun (WGS) entry which is preliminary data.</text>
</comment>
<organism evidence="1 2">
    <name type="scientific">Cryptococcus floricola</name>
    <dbReference type="NCBI Taxonomy" id="2591691"/>
    <lineage>
        <taxon>Eukaryota</taxon>
        <taxon>Fungi</taxon>
        <taxon>Dikarya</taxon>
        <taxon>Basidiomycota</taxon>
        <taxon>Agaricomycotina</taxon>
        <taxon>Tremellomycetes</taxon>
        <taxon>Tremellales</taxon>
        <taxon>Cryptococcaceae</taxon>
        <taxon>Cryptococcus</taxon>
    </lineage>
</organism>
<evidence type="ECO:0000313" key="2">
    <source>
        <dbReference type="Proteomes" id="UP000322245"/>
    </source>
</evidence>
<accession>A0A5D3ANV2</accession>
<gene>
    <name evidence="1" type="ORF">B9479_007655</name>
</gene>
<dbReference type="InterPro" id="IPR022235">
    <property type="entry name" value="DUF3760"/>
</dbReference>
<protein>
    <submittedName>
        <fullName evidence="1">Uncharacterized protein</fullName>
    </submittedName>
</protein>